<keyword evidence="6 11" id="KW-0067">ATP-binding</keyword>
<dbReference type="InterPro" id="IPR004532">
    <property type="entry name" value="Phe-tRNA-ligase_IIc_bsu_bact"/>
</dbReference>
<dbReference type="Gene3D" id="3.30.70.380">
    <property type="entry name" value="Ferrodoxin-fold anticodon-binding domain"/>
    <property type="match status" value="1"/>
</dbReference>
<accession>A0A1F8B923</accession>
<feature type="binding site" evidence="11">
    <location>
        <position position="359"/>
    </location>
    <ligand>
        <name>Mg(2+)</name>
        <dbReference type="ChEBI" id="CHEBI:18420"/>
        <note>shared with alpha subunit</note>
    </ligand>
</feature>
<dbReference type="SMART" id="SM00896">
    <property type="entry name" value="FDX-ACB"/>
    <property type="match status" value="1"/>
</dbReference>
<dbReference type="GO" id="GO:0006432">
    <property type="term" value="P:phenylalanyl-tRNA aminoacylation"/>
    <property type="evidence" value="ECO:0007669"/>
    <property type="project" value="UniProtKB-UniRule"/>
</dbReference>
<evidence type="ECO:0000259" key="13">
    <source>
        <dbReference type="PROSITE" id="PS51483"/>
    </source>
</evidence>
<dbReference type="InterPro" id="IPR020825">
    <property type="entry name" value="Phe-tRNA_synthase-like_B3/B4"/>
</dbReference>
<dbReference type="GO" id="GO:0004826">
    <property type="term" value="F:phenylalanine-tRNA ligase activity"/>
    <property type="evidence" value="ECO:0007669"/>
    <property type="project" value="UniProtKB-UniRule"/>
</dbReference>
<dbReference type="InterPro" id="IPR036690">
    <property type="entry name" value="Fdx_antiC-bd_sf"/>
</dbReference>
<keyword evidence="4 11" id="KW-0479">Metal-binding</keyword>
<dbReference type="Gene3D" id="3.50.40.10">
    <property type="entry name" value="Phenylalanyl-trna Synthetase, Chain B, domain 3"/>
    <property type="match status" value="1"/>
</dbReference>
<keyword evidence="9 11" id="KW-0030">Aminoacyl-tRNA synthetase</keyword>
<protein>
    <recommendedName>
        <fullName evidence="11">Phenylalanine--tRNA ligase beta subunit</fullName>
        <ecNumber evidence="11">6.1.1.20</ecNumber>
    </recommendedName>
    <alternativeName>
        <fullName evidence="11">Phenylalanyl-tRNA synthetase beta subunit</fullName>
        <shortName evidence="11">PheRS</shortName>
    </alternativeName>
</protein>
<evidence type="ECO:0000256" key="4">
    <source>
        <dbReference type="ARBA" id="ARBA00022723"/>
    </source>
</evidence>
<evidence type="ECO:0000256" key="10">
    <source>
        <dbReference type="ARBA" id="ARBA00049255"/>
    </source>
</evidence>
<dbReference type="GO" id="GO:0009328">
    <property type="term" value="C:phenylalanine-tRNA ligase complex"/>
    <property type="evidence" value="ECO:0007669"/>
    <property type="project" value="TreeGrafter"/>
</dbReference>
<dbReference type="STRING" id="1802517.A2892_00145"/>
<evidence type="ECO:0000313" key="14">
    <source>
        <dbReference type="EMBL" id="OGM60430.1"/>
    </source>
</evidence>
<feature type="binding site" evidence="11">
    <location>
        <position position="355"/>
    </location>
    <ligand>
        <name>Mg(2+)</name>
        <dbReference type="ChEBI" id="CHEBI:18420"/>
        <note>shared with alpha subunit</note>
    </ligand>
</feature>
<dbReference type="InterPro" id="IPR045864">
    <property type="entry name" value="aa-tRNA-synth_II/BPL/LPL"/>
</dbReference>
<dbReference type="GO" id="GO:0000287">
    <property type="term" value="F:magnesium ion binding"/>
    <property type="evidence" value="ECO:0007669"/>
    <property type="project" value="UniProtKB-UniRule"/>
</dbReference>
<dbReference type="InterPro" id="IPR045060">
    <property type="entry name" value="Phe-tRNA-ligase_IIc_bsu"/>
</dbReference>
<dbReference type="AlphaFoldDB" id="A0A1F8B923"/>
<dbReference type="SUPFAM" id="SSF55681">
    <property type="entry name" value="Class II aaRS and biotin synthetases"/>
    <property type="match status" value="1"/>
</dbReference>
<keyword evidence="11" id="KW-0963">Cytoplasm</keyword>
<dbReference type="PANTHER" id="PTHR10947">
    <property type="entry name" value="PHENYLALANYL-TRNA SYNTHETASE BETA CHAIN AND LEUCINE-RICH REPEAT-CONTAINING PROTEIN 47"/>
    <property type="match status" value="1"/>
</dbReference>
<evidence type="ECO:0000259" key="12">
    <source>
        <dbReference type="PROSITE" id="PS51447"/>
    </source>
</evidence>
<dbReference type="Pfam" id="PF03483">
    <property type="entry name" value="B3_4"/>
    <property type="match status" value="1"/>
</dbReference>
<comment type="caution">
    <text evidence="14">The sequence shown here is derived from an EMBL/GenBank/DDBJ whole genome shotgun (WGS) entry which is preliminary data.</text>
</comment>
<dbReference type="Proteomes" id="UP000176404">
    <property type="component" value="Unassembled WGS sequence"/>
</dbReference>
<evidence type="ECO:0000256" key="8">
    <source>
        <dbReference type="ARBA" id="ARBA00022917"/>
    </source>
</evidence>
<name>A0A1F8B923_9BACT</name>
<dbReference type="SUPFAM" id="SSF46955">
    <property type="entry name" value="Putative DNA-binding domain"/>
    <property type="match status" value="2"/>
</dbReference>
<reference evidence="14 15" key="1">
    <citation type="journal article" date="2016" name="Nat. Commun.">
        <title>Thousands of microbial genomes shed light on interconnected biogeochemical processes in an aquifer system.</title>
        <authorList>
            <person name="Anantharaman K."/>
            <person name="Brown C.T."/>
            <person name="Hug L.A."/>
            <person name="Sharon I."/>
            <person name="Castelle C.J."/>
            <person name="Probst A.J."/>
            <person name="Thomas B.C."/>
            <person name="Singh A."/>
            <person name="Wilkins M.J."/>
            <person name="Karaoz U."/>
            <person name="Brodie E.L."/>
            <person name="Williams K.H."/>
            <person name="Hubbard S.S."/>
            <person name="Banfield J.F."/>
        </authorList>
    </citation>
    <scope>NUCLEOTIDE SEQUENCE [LARGE SCALE GENOMIC DNA]</scope>
</reference>
<dbReference type="NCBIfam" id="TIGR00472">
    <property type="entry name" value="pheT_bact"/>
    <property type="match status" value="1"/>
</dbReference>
<dbReference type="PANTHER" id="PTHR10947:SF0">
    <property type="entry name" value="PHENYLALANINE--TRNA LIGASE BETA SUBUNIT"/>
    <property type="match status" value="1"/>
</dbReference>
<evidence type="ECO:0000256" key="6">
    <source>
        <dbReference type="ARBA" id="ARBA00022840"/>
    </source>
</evidence>
<dbReference type="InterPro" id="IPR009061">
    <property type="entry name" value="DNA-bd_dom_put_sf"/>
</dbReference>
<evidence type="ECO:0000256" key="5">
    <source>
        <dbReference type="ARBA" id="ARBA00022741"/>
    </source>
</evidence>
<dbReference type="SUPFAM" id="SSF56037">
    <property type="entry name" value="PheT/TilS domain"/>
    <property type="match status" value="1"/>
</dbReference>
<dbReference type="Gene3D" id="3.30.930.10">
    <property type="entry name" value="Bira Bifunctional Protein, Domain 2"/>
    <property type="match status" value="1"/>
</dbReference>
<dbReference type="PROSITE" id="PS51483">
    <property type="entry name" value="B5"/>
    <property type="match status" value="1"/>
</dbReference>
<dbReference type="GO" id="GO:0003723">
    <property type="term" value="F:RNA binding"/>
    <property type="evidence" value="ECO:0007669"/>
    <property type="project" value="InterPro"/>
</dbReference>
<evidence type="ECO:0000256" key="3">
    <source>
        <dbReference type="ARBA" id="ARBA00022598"/>
    </source>
</evidence>
<evidence type="ECO:0000256" key="7">
    <source>
        <dbReference type="ARBA" id="ARBA00022842"/>
    </source>
</evidence>
<dbReference type="SMART" id="SM00873">
    <property type="entry name" value="B3_4"/>
    <property type="match status" value="1"/>
</dbReference>
<comment type="catalytic activity">
    <reaction evidence="10 11">
        <text>tRNA(Phe) + L-phenylalanine + ATP = L-phenylalanyl-tRNA(Phe) + AMP + diphosphate + H(+)</text>
        <dbReference type="Rhea" id="RHEA:19413"/>
        <dbReference type="Rhea" id="RHEA-COMP:9668"/>
        <dbReference type="Rhea" id="RHEA-COMP:9699"/>
        <dbReference type="ChEBI" id="CHEBI:15378"/>
        <dbReference type="ChEBI" id="CHEBI:30616"/>
        <dbReference type="ChEBI" id="CHEBI:33019"/>
        <dbReference type="ChEBI" id="CHEBI:58095"/>
        <dbReference type="ChEBI" id="CHEBI:78442"/>
        <dbReference type="ChEBI" id="CHEBI:78531"/>
        <dbReference type="ChEBI" id="CHEBI:456215"/>
        <dbReference type="EC" id="6.1.1.20"/>
    </reaction>
</comment>
<keyword evidence="3 11" id="KW-0436">Ligase</keyword>
<dbReference type="SUPFAM" id="SSF54991">
    <property type="entry name" value="Anticodon-binding domain of PheRS"/>
    <property type="match status" value="1"/>
</dbReference>
<proteinExistence type="inferred from homology"/>
<dbReference type="InterPro" id="IPR041616">
    <property type="entry name" value="PheRS_beta_core"/>
</dbReference>
<keyword evidence="5 11" id="KW-0547">Nucleotide-binding</keyword>
<dbReference type="InterPro" id="IPR005146">
    <property type="entry name" value="B3/B4_tRNA-bd"/>
</dbReference>
<comment type="subunit">
    <text evidence="2 11">Tetramer of two alpha and two beta subunits.</text>
</comment>
<evidence type="ECO:0000256" key="2">
    <source>
        <dbReference type="ARBA" id="ARBA00011209"/>
    </source>
</evidence>
<dbReference type="Gene3D" id="3.30.56.10">
    <property type="match status" value="2"/>
</dbReference>
<dbReference type="Pfam" id="PF03484">
    <property type="entry name" value="B5"/>
    <property type="match status" value="1"/>
</dbReference>
<comment type="cofactor">
    <cofactor evidence="11">
        <name>Mg(2+)</name>
        <dbReference type="ChEBI" id="CHEBI:18420"/>
    </cofactor>
    <text evidence="11">Binds 2 magnesium ions per tetramer.</text>
</comment>
<dbReference type="SMART" id="SM00874">
    <property type="entry name" value="B5"/>
    <property type="match status" value="1"/>
</dbReference>
<gene>
    <name evidence="11" type="primary">pheT</name>
    <name evidence="14" type="ORF">A2892_00145</name>
</gene>
<dbReference type="InterPro" id="IPR005121">
    <property type="entry name" value="Fdx_antiC-bd"/>
</dbReference>
<feature type="binding site" evidence="11">
    <location>
        <position position="349"/>
    </location>
    <ligand>
        <name>Mg(2+)</name>
        <dbReference type="ChEBI" id="CHEBI:18420"/>
        <note>shared with alpha subunit</note>
    </ligand>
</feature>
<dbReference type="EC" id="6.1.1.20" evidence="11"/>
<dbReference type="Pfam" id="PF17759">
    <property type="entry name" value="tRNA_synthFbeta"/>
    <property type="match status" value="1"/>
</dbReference>
<dbReference type="GO" id="GO:0005524">
    <property type="term" value="F:ATP binding"/>
    <property type="evidence" value="ECO:0007669"/>
    <property type="project" value="UniProtKB-UniRule"/>
</dbReference>
<evidence type="ECO:0000256" key="1">
    <source>
        <dbReference type="ARBA" id="ARBA00008653"/>
    </source>
</evidence>
<feature type="binding site" evidence="11">
    <location>
        <position position="358"/>
    </location>
    <ligand>
        <name>Mg(2+)</name>
        <dbReference type="ChEBI" id="CHEBI:18420"/>
        <note>shared with alpha subunit</note>
    </ligand>
</feature>
<organism evidence="14 15">
    <name type="scientific">Candidatus Woesebacteria bacterium RIFCSPLOWO2_01_FULL_39_10b</name>
    <dbReference type="NCBI Taxonomy" id="1802517"/>
    <lineage>
        <taxon>Bacteria</taxon>
        <taxon>Candidatus Woeseibacteriota</taxon>
    </lineage>
</organism>
<dbReference type="InterPro" id="IPR005147">
    <property type="entry name" value="tRNA_synthase_B5-dom"/>
</dbReference>
<sequence length="650" mass="73759">MNTLIPDSWLKEYLKTQAKPSQIAKFLSLCGPSVEKVIKENGDFVYNIEVTTNRVDSIGVYGIARELAAILPQFGISAHFVELKINKDAIFSKKVKYLDALVDQDLCPRFAACLIKNVKIKPSSATIQKRIKLVGLRPINNVVDISNYIMHELGQPVHTFDYDKISSHKMILRKSKKGEKITTLDSKMHTLGGGDIVIEDGAGRLIDLAGIMGGQNSAVSDKTKNVLLFVQTYNPVNIRKTFTSLSQTTEAAILFEKGLDPELVRLGTLRGIDLMEELTEGTAEKEVLDLYPEPYKPKTLRITVSFIEKKLGISLKQNQVVKILETLGFGIRVNQDNLYIQVPSFRVRDIEIPEDIVEEVARLYGYHNLPSKLMAGELPDSLSDFTFAFEIKLKRILKELGANEIYTNSLVPKEFVSSNALKLKNPLGSDSEYLRTSLKFSLIQAADDNKGIKIPFHLFEAANVYLPQARQLPKEIMTLSGIFSNHSYREAKGVIEAFLEELNISYKIQVEDAKDFLPNQRVLFNINNTKIGEFGVLEQKKYIYYEFEIEKLKRVYKPYNTFKPMAKVPAQIEDITLILPERTKLESVIQSIKQASKLVSLIELKDIYESSYTFTIHYQHPTKTLTDKEVEEIRRTYVGYLKHKHCASLK</sequence>
<keyword evidence="7 11" id="KW-0460">Magnesium</keyword>
<dbReference type="Pfam" id="PF03147">
    <property type="entry name" value="FDX-ACB"/>
    <property type="match status" value="1"/>
</dbReference>
<dbReference type="EMBL" id="MGHD01000004">
    <property type="protein sequence ID" value="OGM60430.1"/>
    <property type="molecule type" value="Genomic_DNA"/>
</dbReference>
<dbReference type="HAMAP" id="MF_00283">
    <property type="entry name" value="Phe_tRNA_synth_beta1"/>
    <property type="match status" value="1"/>
</dbReference>
<evidence type="ECO:0000256" key="11">
    <source>
        <dbReference type="HAMAP-Rule" id="MF_00283"/>
    </source>
</evidence>
<comment type="subcellular location">
    <subcellularLocation>
        <location evidence="11">Cytoplasm</location>
    </subcellularLocation>
</comment>
<dbReference type="PROSITE" id="PS51447">
    <property type="entry name" value="FDX_ACB"/>
    <property type="match status" value="1"/>
</dbReference>
<feature type="domain" description="B5" evidence="13">
    <location>
        <begin position="295"/>
        <end position="371"/>
    </location>
</feature>
<comment type="similarity">
    <text evidence="1 11">Belongs to the phenylalanyl-tRNA synthetase beta subunit family. Type 1 subfamily.</text>
</comment>
<feature type="domain" description="FDX-ACB" evidence="12">
    <location>
        <begin position="566"/>
        <end position="650"/>
    </location>
</feature>
<keyword evidence="8 11" id="KW-0648">Protein biosynthesis</keyword>
<evidence type="ECO:0000256" key="9">
    <source>
        <dbReference type="ARBA" id="ARBA00023146"/>
    </source>
</evidence>
<evidence type="ECO:0000313" key="15">
    <source>
        <dbReference type="Proteomes" id="UP000176404"/>
    </source>
</evidence>